<dbReference type="PROSITE" id="PS50015">
    <property type="entry name" value="SAP_B"/>
    <property type="match status" value="1"/>
</dbReference>
<reference evidence="3 4" key="1">
    <citation type="submission" date="2019-08" db="EMBL/GenBank/DDBJ databases">
        <title>Whole genome of Aphis craccivora.</title>
        <authorList>
            <person name="Voronova N.V."/>
            <person name="Shulinski R.S."/>
            <person name="Bandarenka Y.V."/>
            <person name="Zhorov D.G."/>
            <person name="Warner D."/>
        </authorList>
    </citation>
    <scope>NUCLEOTIDE SEQUENCE [LARGE SCALE GENOMIC DNA]</scope>
    <source>
        <strain evidence="3">180601</strain>
        <tissue evidence="3">Whole Body</tissue>
    </source>
</reference>
<evidence type="ECO:0000313" key="3">
    <source>
        <dbReference type="EMBL" id="KAF0763241.1"/>
    </source>
</evidence>
<dbReference type="EMBL" id="VUJU01001931">
    <property type="protein sequence ID" value="KAF0763241.1"/>
    <property type="molecule type" value="Genomic_DNA"/>
</dbReference>
<dbReference type="InterPro" id="IPR008138">
    <property type="entry name" value="SapB_2"/>
</dbReference>
<dbReference type="Gene3D" id="1.10.225.10">
    <property type="entry name" value="Saposin-like"/>
    <property type="match status" value="1"/>
</dbReference>
<gene>
    <name evidence="3" type="ORF">FWK35_00002843</name>
</gene>
<comment type="caution">
    <text evidence="3">The sequence shown here is derived from an EMBL/GenBank/DDBJ whole genome shotgun (WGS) entry which is preliminary data.</text>
</comment>
<dbReference type="SMART" id="SM00741">
    <property type="entry name" value="SapB"/>
    <property type="match status" value="1"/>
</dbReference>
<dbReference type="AlphaFoldDB" id="A0A6G0YZ27"/>
<evidence type="ECO:0000256" key="1">
    <source>
        <dbReference type="ARBA" id="ARBA00023157"/>
    </source>
</evidence>
<feature type="domain" description="Saposin B-type" evidence="2">
    <location>
        <begin position="44"/>
        <end position="119"/>
    </location>
</feature>
<proteinExistence type="predicted"/>
<dbReference type="InterPro" id="IPR008139">
    <property type="entry name" value="SaposinB_dom"/>
</dbReference>
<protein>
    <submittedName>
        <fullName evidence="3">Prosaposin isoform X1</fullName>
    </submittedName>
</protein>
<evidence type="ECO:0000313" key="4">
    <source>
        <dbReference type="Proteomes" id="UP000478052"/>
    </source>
</evidence>
<name>A0A6G0YZ27_APHCR</name>
<dbReference type="Proteomes" id="UP000478052">
    <property type="component" value="Unassembled WGS sequence"/>
</dbReference>
<dbReference type="OrthoDB" id="69496at2759"/>
<dbReference type="SUPFAM" id="SSF47862">
    <property type="entry name" value="Saposin"/>
    <property type="match status" value="1"/>
</dbReference>
<dbReference type="Pfam" id="PF03489">
    <property type="entry name" value="SapB_2"/>
    <property type="match status" value="1"/>
</dbReference>
<evidence type="ECO:0000259" key="2">
    <source>
        <dbReference type="PROSITE" id="PS50015"/>
    </source>
</evidence>
<sequence length="119" mass="13968">MLNLLKYSCKAKFENNNDWLIKALIEKLRTTCTKQCVEKKDIQFHPKCTICKDVIHDIKHKIETSPLEKNIQYRLESLCDVLPNKDKCINFVEQYTEKLLNTLIDDVKEQSICAEIGYC</sequence>
<organism evidence="3 4">
    <name type="scientific">Aphis craccivora</name>
    <name type="common">Cowpea aphid</name>
    <dbReference type="NCBI Taxonomy" id="307492"/>
    <lineage>
        <taxon>Eukaryota</taxon>
        <taxon>Metazoa</taxon>
        <taxon>Ecdysozoa</taxon>
        <taxon>Arthropoda</taxon>
        <taxon>Hexapoda</taxon>
        <taxon>Insecta</taxon>
        <taxon>Pterygota</taxon>
        <taxon>Neoptera</taxon>
        <taxon>Paraneoptera</taxon>
        <taxon>Hemiptera</taxon>
        <taxon>Sternorrhyncha</taxon>
        <taxon>Aphidomorpha</taxon>
        <taxon>Aphidoidea</taxon>
        <taxon>Aphididae</taxon>
        <taxon>Aphidini</taxon>
        <taxon>Aphis</taxon>
        <taxon>Aphis</taxon>
    </lineage>
</organism>
<keyword evidence="4" id="KW-1185">Reference proteome</keyword>
<accession>A0A6G0YZ27</accession>
<dbReference type="InterPro" id="IPR011001">
    <property type="entry name" value="Saposin-like"/>
</dbReference>
<keyword evidence="1" id="KW-1015">Disulfide bond</keyword>